<sequence length="71" mass="8214">MFDRCTTCYFGTTVWQDGNGNLKEYCFHFCVRLMLYAIVRLLLYVSVTAGNCPSVAIRKCYCRQLSVCCYT</sequence>
<proteinExistence type="predicted"/>
<name>A0ABY7DZA6_MYAAR</name>
<organism evidence="1 2">
    <name type="scientific">Mya arenaria</name>
    <name type="common">Soft-shell clam</name>
    <dbReference type="NCBI Taxonomy" id="6604"/>
    <lineage>
        <taxon>Eukaryota</taxon>
        <taxon>Metazoa</taxon>
        <taxon>Spiralia</taxon>
        <taxon>Lophotrochozoa</taxon>
        <taxon>Mollusca</taxon>
        <taxon>Bivalvia</taxon>
        <taxon>Autobranchia</taxon>
        <taxon>Heteroconchia</taxon>
        <taxon>Euheterodonta</taxon>
        <taxon>Imparidentia</taxon>
        <taxon>Neoheterodontei</taxon>
        <taxon>Myida</taxon>
        <taxon>Myoidea</taxon>
        <taxon>Myidae</taxon>
        <taxon>Mya</taxon>
    </lineage>
</organism>
<dbReference type="EMBL" id="CP111015">
    <property type="protein sequence ID" value="WAR01943.1"/>
    <property type="molecule type" value="Genomic_DNA"/>
</dbReference>
<evidence type="ECO:0000313" key="2">
    <source>
        <dbReference type="Proteomes" id="UP001164746"/>
    </source>
</evidence>
<gene>
    <name evidence="1" type="ORF">MAR_008501</name>
</gene>
<evidence type="ECO:0000313" key="1">
    <source>
        <dbReference type="EMBL" id="WAR01943.1"/>
    </source>
</evidence>
<keyword evidence="2" id="KW-1185">Reference proteome</keyword>
<dbReference type="Proteomes" id="UP001164746">
    <property type="component" value="Chromosome 4"/>
</dbReference>
<accession>A0ABY7DZA6</accession>
<reference evidence="1" key="1">
    <citation type="submission" date="2022-11" db="EMBL/GenBank/DDBJ databases">
        <title>Centuries of genome instability and evolution in soft-shell clam transmissible cancer (bioRxiv).</title>
        <authorList>
            <person name="Hart S.F.M."/>
            <person name="Yonemitsu M.A."/>
            <person name="Giersch R.M."/>
            <person name="Beal B.F."/>
            <person name="Arriagada G."/>
            <person name="Davis B.W."/>
            <person name="Ostrander E.A."/>
            <person name="Goff S.P."/>
            <person name="Metzger M.J."/>
        </authorList>
    </citation>
    <scope>NUCLEOTIDE SEQUENCE</scope>
    <source>
        <strain evidence="1">MELC-2E11</strain>
        <tissue evidence="1">Siphon/mantle</tissue>
    </source>
</reference>
<protein>
    <submittedName>
        <fullName evidence="1">Uncharacterized protein</fullName>
    </submittedName>
</protein>